<evidence type="ECO:0000313" key="1">
    <source>
        <dbReference type="EMBL" id="CAB3772805.1"/>
    </source>
</evidence>
<evidence type="ECO:0000313" key="4">
    <source>
        <dbReference type="Proteomes" id="UP000494135"/>
    </source>
</evidence>
<dbReference type="Proteomes" id="UP000494135">
    <property type="component" value="Unassembled WGS sequence"/>
</dbReference>
<dbReference type="Proteomes" id="UP000193146">
    <property type="component" value="Unassembled WGS sequence"/>
</dbReference>
<keyword evidence="3" id="KW-1185">Reference proteome</keyword>
<dbReference type="OrthoDB" id="53863at2"/>
<evidence type="ECO:0000313" key="3">
    <source>
        <dbReference type="Proteomes" id="UP000193146"/>
    </source>
</evidence>
<proteinExistence type="predicted"/>
<dbReference type="RefSeq" id="WP_085043668.1">
    <property type="nucleotide sequence ID" value="NZ_CADIKG010000045.1"/>
</dbReference>
<dbReference type="EMBL" id="NBYX01000048">
    <property type="protein sequence ID" value="ORT79066.1"/>
    <property type="molecule type" value="Genomic_DNA"/>
</dbReference>
<name>A0A1X1P500_9BURK</name>
<dbReference type="NCBIfam" id="NF033572">
    <property type="entry name" value="transpos_ISKra4"/>
    <property type="match status" value="1"/>
</dbReference>
<protein>
    <submittedName>
        <fullName evidence="1 2">ISKra4 family transposase</fullName>
    </submittedName>
</protein>
<organism evidence="2 3">
    <name type="scientific">Burkholderia puraquae</name>
    <dbReference type="NCBI Taxonomy" id="1904757"/>
    <lineage>
        <taxon>Bacteria</taxon>
        <taxon>Pseudomonadati</taxon>
        <taxon>Pseudomonadota</taxon>
        <taxon>Betaproteobacteria</taxon>
        <taxon>Burkholderiales</taxon>
        <taxon>Burkholderiaceae</taxon>
        <taxon>Burkholderia</taxon>
        <taxon>Burkholderia cepacia complex</taxon>
    </lineage>
</organism>
<sequence>MRCTIVLEFDNGDGSVVKWAEVMRFHRAAGEQAPGDGGLSLAEGKSLLNCVQQQFVVEQIERYCASRRSCADCGGLRRLHDSHCSELKTTLGKVFYCRERWKACNCGADRSTYVSPLKDYLTEASTGELRWLHAELGATMPYRQAKSVMDLLSPTSGRDGHVTIRNHTVAVGKSIQHARPLRRQCETTKPDVALGIDVGYVRRARRNRKDSGKDNHAEAGNCSASIAVVVAAVSQADEQPRVWASAMPRTRRLNQEMTQFLEDSGYADPNEVLVLTDGARDLAGVAADLPYDNEWILDWAHIGRMLHRVDQAIAPLAYGRLTEGGSAFELWDLFVRFRHYVWVGDIWAWQQFAAELADLLDLREKRDPAMSNQARKASHSLSNVVTYLQNNVDSLIDYRTWQRAGCRISTGFVESSINRIVGRRMCKSQHMRWSRPGAHSVVQLRVALLNREFHELAQRQFPWIGQRRVTWPSEQTSRGF</sequence>
<gene>
    <name evidence="2" type="ORF">B7G54_37510</name>
    <name evidence="1" type="ORF">LMG29660_07231</name>
</gene>
<reference evidence="1 4" key="2">
    <citation type="submission" date="2020-04" db="EMBL/GenBank/DDBJ databases">
        <authorList>
            <person name="De Canck E."/>
        </authorList>
    </citation>
    <scope>NUCLEOTIDE SEQUENCE [LARGE SCALE GENOMIC DNA]</scope>
    <source>
        <strain evidence="1 4">LMG 29660</strain>
    </source>
</reference>
<dbReference type="AlphaFoldDB" id="A0A1X1P500"/>
<accession>A0A1X1P500</accession>
<dbReference type="EMBL" id="CADIKG010000045">
    <property type="protein sequence ID" value="CAB3772805.1"/>
    <property type="molecule type" value="Genomic_DNA"/>
</dbReference>
<reference evidence="2 3" key="1">
    <citation type="submission" date="2017-04" db="EMBL/GenBank/DDBJ databases">
        <title>Burkholderia puraquae sp. nov., a novel Burkholderia cepacia complex species from hospital setting samples.</title>
        <authorList>
            <person name="Martina P."/>
            <person name="Leguizamon M."/>
            <person name="Prieto C."/>
            <person name="Sousa S."/>
            <person name="Montanaro P."/>
            <person name="Draghi W."/>
            <person name="Staembler M."/>
            <person name="Bettiol M."/>
            <person name="Figoli C."/>
            <person name="Palau J."/>
            <person name="Alvarez F."/>
            <person name="Benetti S."/>
            <person name="Anchat E."/>
            <person name="Vescina C."/>
            <person name="Ferreras J."/>
            <person name="Lasch P."/>
            <person name="Lagares A."/>
            <person name="Zorreguieta A."/>
            <person name="Yantorno O."/>
            <person name="Bosch A."/>
        </authorList>
    </citation>
    <scope>NUCLEOTIDE SEQUENCE [LARGE SCALE GENOMIC DNA]</scope>
    <source>
        <strain evidence="2 3">CAMPA 1040</strain>
    </source>
</reference>
<evidence type="ECO:0000313" key="2">
    <source>
        <dbReference type="EMBL" id="ORT79066.1"/>
    </source>
</evidence>